<accession>A0A7S4KSL7</accession>
<dbReference type="PANTHER" id="PTHR10971">
    <property type="entry name" value="MRNA EXPORT FACTOR AND BUB3"/>
    <property type="match status" value="1"/>
</dbReference>
<feature type="compositionally biased region" description="Polar residues" evidence="4">
    <location>
        <begin position="1"/>
        <end position="10"/>
    </location>
</feature>
<gene>
    <name evidence="5" type="ORF">NAES01612_LOCUS10586</name>
</gene>
<dbReference type="PRINTS" id="PR00320">
    <property type="entry name" value="GPROTEINBRPT"/>
</dbReference>
<organism evidence="5">
    <name type="scientific">Paramoeba aestuarina</name>
    <dbReference type="NCBI Taxonomy" id="180227"/>
    <lineage>
        <taxon>Eukaryota</taxon>
        <taxon>Amoebozoa</taxon>
        <taxon>Discosea</taxon>
        <taxon>Flabellinia</taxon>
        <taxon>Dactylopodida</taxon>
        <taxon>Paramoebidae</taxon>
        <taxon>Paramoeba</taxon>
    </lineage>
</organism>
<feature type="repeat" description="WD" evidence="3">
    <location>
        <begin position="58"/>
        <end position="99"/>
    </location>
</feature>
<dbReference type="InterPro" id="IPR036322">
    <property type="entry name" value="WD40_repeat_dom_sf"/>
</dbReference>
<dbReference type="SUPFAM" id="SSF50978">
    <property type="entry name" value="WD40 repeat-like"/>
    <property type="match status" value="1"/>
</dbReference>
<proteinExistence type="predicted"/>
<keyword evidence="2" id="KW-0677">Repeat</keyword>
<dbReference type="InterPro" id="IPR020472">
    <property type="entry name" value="WD40_PAC1"/>
</dbReference>
<evidence type="ECO:0000256" key="2">
    <source>
        <dbReference type="ARBA" id="ARBA00022737"/>
    </source>
</evidence>
<dbReference type="EMBL" id="HBKR01016007">
    <property type="protein sequence ID" value="CAE2303825.1"/>
    <property type="molecule type" value="Transcribed_RNA"/>
</dbReference>
<protein>
    <recommendedName>
        <fullName evidence="6">Anaphase-promoting complex subunit 4 WD40 domain-containing protein</fullName>
    </recommendedName>
</protein>
<dbReference type="PROSITE" id="PS50294">
    <property type="entry name" value="WD_REPEATS_REGION"/>
    <property type="match status" value="1"/>
</dbReference>
<dbReference type="PROSITE" id="PS50082">
    <property type="entry name" value="WD_REPEATS_2"/>
    <property type="match status" value="3"/>
</dbReference>
<feature type="region of interest" description="Disordered" evidence="4">
    <location>
        <begin position="1"/>
        <end position="25"/>
    </location>
</feature>
<sequence>MSNFRSNPNNDVRVPDSPTDGITSISWNPTSPNIFAATSWDGKVRCYEASQQVPTKGTKDSKSPILCSSWSADGSKLFTAGTDKKGMMWDIMADKFQQVAAHDAPIKEMFYVGDKNVLVTGSWDKTLRYWDLRSDRHVGSVNLSDRVYCMDVKGSLCVVGTAAKKLHVFTMEDPFRVYRDINSPLRQQLRCISCFPSREGFAVGSIEGRVAIHHQEERNSNKNFAFKCHRDGKDVFAVNAIDFHPQYGTFATAGSDGTFTFWDKDNRQRLKQFPRSCTSISACKFNANGNIFAYAESYDWAQGVDGFKQQQNLLLLRQVPDEDIKSKKKR</sequence>
<dbReference type="SMART" id="SM00320">
    <property type="entry name" value="WD40"/>
    <property type="match status" value="5"/>
</dbReference>
<name>A0A7S4KSL7_9EUKA</name>
<evidence type="ECO:0000256" key="4">
    <source>
        <dbReference type="SAM" id="MobiDB-lite"/>
    </source>
</evidence>
<evidence type="ECO:0008006" key="6">
    <source>
        <dbReference type="Google" id="ProtNLM"/>
    </source>
</evidence>
<evidence type="ECO:0000256" key="3">
    <source>
        <dbReference type="PROSITE-ProRule" id="PRU00221"/>
    </source>
</evidence>
<dbReference type="Pfam" id="PF00400">
    <property type="entry name" value="WD40"/>
    <property type="match status" value="4"/>
</dbReference>
<dbReference type="InterPro" id="IPR015943">
    <property type="entry name" value="WD40/YVTN_repeat-like_dom_sf"/>
</dbReference>
<dbReference type="Gene3D" id="2.130.10.10">
    <property type="entry name" value="YVTN repeat-like/Quinoprotein amine dehydrogenase"/>
    <property type="match status" value="1"/>
</dbReference>
<feature type="repeat" description="WD" evidence="3">
    <location>
        <begin position="99"/>
        <end position="140"/>
    </location>
</feature>
<feature type="repeat" description="WD" evidence="3">
    <location>
        <begin position="238"/>
        <end position="272"/>
    </location>
</feature>
<evidence type="ECO:0000313" key="5">
    <source>
        <dbReference type="EMBL" id="CAE2303825.1"/>
    </source>
</evidence>
<reference evidence="5" key="1">
    <citation type="submission" date="2021-01" db="EMBL/GenBank/DDBJ databases">
        <authorList>
            <person name="Corre E."/>
            <person name="Pelletier E."/>
            <person name="Niang G."/>
            <person name="Scheremetjew M."/>
            <person name="Finn R."/>
            <person name="Kale V."/>
            <person name="Holt S."/>
            <person name="Cochrane G."/>
            <person name="Meng A."/>
            <person name="Brown T."/>
            <person name="Cohen L."/>
        </authorList>
    </citation>
    <scope>NUCLEOTIDE SEQUENCE</scope>
    <source>
        <strain evidence="5">SoJaBio B1-5/56/2</strain>
    </source>
</reference>
<dbReference type="InterPro" id="IPR001680">
    <property type="entry name" value="WD40_rpt"/>
</dbReference>
<dbReference type="AlphaFoldDB" id="A0A7S4KSL7"/>
<evidence type="ECO:0000256" key="1">
    <source>
        <dbReference type="ARBA" id="ARBA00022574"/>
    </source>
</evidence>
<keyword evidence="1 3" id="KW-0853">WD repeat</keyword>